<dbReference type="Pfam" id="PF00132">
    <property type="entry name" value="Hexapep"/>
    <property type="match status" value="3"/>
</dbReference>
<protein>
    <recommendedName>
        <fullName evidence="7">UDP-3-O-acylglucosamine N-acyltransferase</fullName>
        <ecNumber evidence="7">2.3.1.191</ecNumber>
    </recommendedName>
</protein>
<dbReference type="AlphaFoldDB" id="E4TJW4"/>
<keyword evidence="3 7" id="KW-0808">Transferase</keyword>
<reference evidence="8 9" key="2">
    <citation type="journal article" date="2011" name="Stand. Genomic Sci.">
        <title>Complete genome sequence of Calditerrivibrio nitroreducens type strain (Yu37-1).</title>
        <authorList>
            <person name="Pitluck S."/>
            <person name="Sikorski J."/>
            <person name="Zeytun A."/>
            <person name="Lapidus A."/>
            <person name="Nolan M."/>
            <person name="Lucas S."/>
            <person name="Hammon N."/>
            <person name="Deshpande S."/>
            <person name="Cheng J.F."/>
            <person name="Tapia R."/>
            <person name="Han C."/>
            <person name="Goodwin L."/>
            <person name="Liolios K."/>
            <person name="Pagani I."/>
            <person name="Ivanova N."/>
            <person name="Mavromatis K."/>
            <person name="Pati A."/>
            <person name="Chen A."/>
            <person name="Palaniappan K."/>
            <person name="Hauser L."/>
            <person name="Chang Y.J."/>
            <person name="Jeffries C.D."/>
            <person name="Detter J.C."/>
            <person name="Brambilla E."/>
            <person name="Djao O.D."/>
            <person name="Rohde M."/>
            <person name="Spring S."/>
            <person name="Goker M."/>
            <person name="Woyke T."/>
            <person name="Bristow J."/>
            <person name="Eisen J.A."/>
            <person name="Markowitz V."/>
            <person name="Hugenholtz P."/>
            <person name="Kyrpides N.C."/>
            <person name="Klenk H.P."/>
            <person name="Land M."/>
        </authorList>
    </citation>
    <scope>NUCLEOTIDE SEQUENCE [LARGE SCALE GENOMIC DNA]</scope>
    <source>
        <strain evidence="9">DSM 19672 / NBRC 101217 / Yu37-1</strain>
    </source>
</reference>
<dbReference type="UniPathway" id="UPA00973"/>
<evidence type="ECO:0000256" key="5">
    <source>
        <dbReference type="ARBA" id="ARBA00023098"/>
    </source>
</evidence>
<dbReference type="GO" id="GO:0009245">
    <property type="term" value="P:lipid A biosynthetic process"/>
    <property type="evidence" value="ECO:0007669"/>
    <property type="project" value="UniProtKB-UniRule"/>
</dbReference>
<organism evidence="8 9">
    <name type="scientific">Calditerrivibrio nitroreducens (strain DSM 19672 / NBRC 101217 / Yu37-1)</name>
    <dbReference type="NCBI Taxonomy" id="768670"/>
    <lineage>
        <taxon>Bacteria</taxon>
        <taxon>Pseudomonadati</taxon>
        <taxon>Deferribacterota</taxon>
        <taxon>Deferribacteres</taxon>
        <taxon>Deferribacterales</taxon>
        <taxon>Calditerrivibrionaceae</taxon>
    </lineage>
</organism>
<dbReference type="InterPro" id="IPR001451">
    <property type="entry name" value="Hexapep"/>
</dbReference>
<dbReference type="KEGG" id="cni:Calni_0302"/>
<evidence type="ECO:0000256" key="7">
    <source>
        <dbReference type="HAMAP-Rule" id="MF_00523"/>
    </source>
</evidence>
<evidence type="ECO:0000313" key="8">
    <source>
        <dbReference type="EMBL" id="ADR18215.1"/>
    </source>
</evidence>
<dbReference type="NCBIfam" id="NF002060">
    <property type="entry name" value="PRK00892.1"/>
    <property type="match status" value="1"/>
</dbReference>
<dbReference type="EC" id="2.3.1.191" evidence="7"/>
<keyword evidence="5 7" id="KW-0443">Lipid metabolism</keyword>
<dbReference type="NCBIfam" id="TIGR01853">
    <property type="entry name" value="lipid_A_lpxD"/>
    <property type="match status" value="1"/>
</dbReference>
<accession>E4TJW4</accession>
<reference key="1">
    <citation type="submission" date="2010-11" db="EMBL/GenBank/DDBJ databases">
        <title>The complete genome of chromosome of Calditerrivibrio nitroreducens DSM 19672.</title>
        <authorList>
            <consortium name="US DOE Joint Genome Institute (JGI-PGF)"/>
            <person name="Lucas S."/>
            <person name="Copeland A."/>
            <person name="Lapidus A."/>
            <person name="Bruce D."/>
            <person name="Goodwin L."/>
            <person name="Pitluck S."/>
            <person name="Kyrpides N."/>
            <person name="Mavromatis K."/>
            <person name="Ivanova N."/>
            <person name="Mikhailova N."/>
            <person name="Zeytun A."/>
            <person name="Brettin T."/>
            <person name="Detter J.C."/>
            <person name="Tapia R."/>
            <person name="Han C."/>
            <person name="Land M."/>
            <person name="Hauser L."/>
            <person name="Markowitz V."/>
            <person name="Cheng J.-F."/>
            <person name="Hugenholtz P."/>
            <person name="Woyke T."/>
            <person name="Wu D."/>
            <person name="Spring S."/>
            <person name="Schroeder M."/>
            <person name="Brambilla E."/>
            <person name="Klenk H.-P."/>
            <person name="Eisen J.A."/>
        </authorList>
    </citation>
    <scope>NUCLEOTIDE SEQUENCE [LARGE SCALE GENOMIC DNA]</scope>
    <source>
        <strain>DSM 19672</strain>
    </source>
</reference>
<dbReference type="Gene3D" id="3.40.1390.10">
    <property type="entry name" value="MurE/MurF, N-terminal domain"/>
    <property type="match status" value="1"/>
</dbReference>
<evidence type="ECO:0000256" key="3">
    <source>
        <dbReference type="ARBA" id="ARBA00022679"/>
    </source>
</evidence>
<sequence>MEQQKEVTLSYLAEKLGGTLVGEDLTVKTISSIEEPVDSSVVVLTNRKYLNLLKDERIKAVVVYDTIKEKIEKPHIIVKEDKLILVKLLNIFYPEKSFTPYISSNASINVSAKVGVDCFIGDFVSIGEHSEIGDNSYISSGVKIGNYVRIGKNVKIYPNVVIYDGSVIGDNVIIHAGAIIGADGFGYVNLPNGHVKIRQVGNVIIEDDVEIGANTCIDRAALGSTIIGNGTKIDNLVQIGHNTKIGKNCIIVSQVGIAGSCKIGDYVILAGQVGIADHVKIADGTIIMAQAGVMSDIEEKGVYLGSPVMDARLFMKNSAVFKELYEMKKTLSKIVEGK</sequence>
<dbReference type="InterPro" id="IPR018357">
    <property type="entry name" value="Hexapep_transf_CS"/>
</dbReference>
<dbReference type="HOGENOM" id="CLU_049865_0_0_0"/>
<dbReference type="HAMAP" id="MF_00523">
    <property type="entry name" value="LpxD"/>
    <property type="match status" value="1"/>
</dbReference>
<name>E4TJW4_CALNY</name>
<dbReference type="PROSITE" id="PS00101">
    <property type="entry name" value="HEXAPEP_TRANSFERASES"/>
    <property type="match status" value="1"/>
</dbReference>
<evidence type="ECO:0000256" key="4">
    <source>
        <dbReference type="ARBA" id="ARBA00022737"/>
    </source>
</evidence>
<comment type="function">
    <text evidence="7">Catalyzes the N-acylation of UDP-3-O-acylglucosamine using 3-hydroxyacyl-ACP as the acyl donor. Is involved in the biosynthesis of lipid A, a phosphorylated glycolipid that anchors the lipopolysaccharide to the outer membrane of the cell.</text>
</comment>
<comment type="pathway">
    <text evidence="7">Bacterial outer membrane biogenesis; LPS lipid A biosynthesis.</text>
</comment>
<dbReference type="GO" id="GO:0016410">
    <property type="term" value="F:N-acyltransferase activity"/>
    <property type="evidence" value="ECO:0007669"/>
    <property type="project" value="InterPro"/>
</dbReference>
<dbReference type="OrthoDB" id="9784739at2"/>
<dbReference type="eggNOG" id="COG1044">
    <property type="taxonomic scope" value="Bacteria"/>
</dbReference>
<dbReference type="InterPro" id="IPR007691">
    <property type="entry name" value="LpxD"/>
</dbReference>
<keyword evidence="2 7" id="KW-0441">Lipid A biosynthesis</keyword>
<dbReference type="SUPFAM" id="SSF51161">
    <property type="entry name" value="Trimeric LpxA-like enzymes"/>
    <property type="match status" value="1"/>
</dbReference>
<dbReference type="InterPro" id="IPR011004">
    <property type="entry name" value="Trimer_LpxA-like_sf"/>
</dbReference>
<evidence type="ECO:0000313" key="9">
    <source>
        <dbReference type="Proteomes" id="UP000007039"/>
    </source>
</evidence>
<evidence type="ECO:0000256" key="2">
    <source>
        <dbReference type="ARBA" id="ARBA00022556"/>
    </source>
</evidence>
<dbReference type="Proteomes" id="UP000007039">
    <property type="component" value="Chromosome"/>
</dbReference>
<comment type="similarity">
    <text evidence="7">Belongs to the transferase hexapeptide repeat family. LpxD subfamily.</text>
</comment>
<dbReference type="Gene3D" id="2.160.10.10">
    <property type="entry name" value="Hexapeptide repeat proteins"/>
    <property type="match status" value="1"/>
</dbReference>
<dbReference type="GO" id="GO:0103118">
    <property type="term" value="F:UDP-3-O-[(3R)-3-hydroxyacyl]-glucosamine N-acyltransferase activity"/>
    <property type="evidence" value="ECO:0007669"/>
    <property type="project" value="UniProtKB-EC"/>
</dbReference>
<evidence type="ECO:0000256" key="6">
    <source>
        <dbReference type="ARBA" id="ARBA00023315"/>
    </source>
</evidence>
<comment type="subunit">
    <text evidence="7">Homotrimer.</text>
</comment>
<dbReference type="STRING" id="768670.Calni_0302"/>
<keyword evidence="6 7" id="KW-0012">Acyltransferase</keyword>
<keyword evidence="9" id="KW-1185">Reference proteome</keyword>
<comment type="catalytic activity">
    <reaction evidence="7">
        <text>a UDP-3-O-[(3R)-3-hydroxyacyl]-alpha-D-glucosamine + a (3R)-hydroxyacyl-[ACP] = a UDP-2-N,3-O-bis[(3R)-3-hydroxyacyl]-alpha-D-glucosamine + holo-[ACP] + H(+)</text>
        <dbReference type="Rhea" id="RHEA:53836"/>
        <dbReference type="Rhea" id="RHEA-COMP:9685"/>
        <dbReference type="Rhea" id="RHEA-COMP:9945"/>
        <dbReference type="ChEBI" id="CHEBI:15378"/>
        <dbReference type="ChEBI" id="CHEBI:64479"/>
        <dbReference type="ChEBI" id="CHEBI:78827"/>
        <dbReference type="ChEBI" id="CHEBI:137740"/>
        <dbReference type="ChEBI" id="CHEBI:137748"/>
        <dbReference type="EC" id="2.3.1.191"/>
    </reaction>
</comment>
<keyword evidence="4 7" id="KW-0677">Repeat</keyword>
<keyword evidence="1 7" id="KW-0444">Lipid biosynthesis</keyword>
<dbReference type="PANTHER" id="PTHR43378:SF2">
    <property type="entry name" value="UDP-3-O-ACYLGLUCOSAMINE N-ACYLTRANSFERASE 1, MITOCHONDRIAL-RELATED"/>
    <property type="match status" value="1"/>
</dbReference>
<feature type="active site" description="Proton acceptor" evidence="7">
    <location>
        <position position="241"/>
    </location>
</feature>
<gene>
    <name evidence="7" type="primary">lpxD</name>
    <name evidence="8" type="ordered locus">Calni_0302</name>
</gene>
<evidence type="ECO:0000256" key="1">
    <source>
        <dbReference type="ARBA" id="ARBA00022516"/>
    </source>
</evidence>
<dbReference type="EMBL" id="CP002347">
    <property type="protein sequence ID" value="ADR18215.1"/>
    <property type="molecule type" value="Genomic_DNA"/>
</dbReference>
<dbReference type="GO" id="GO:0016020">
    <property type="term" value="C:membrane"/>
    <property type="evidence" value="ECO:0007669"/>
    <property type="project" value="GOC"/>
</dbReference>
<dbReference type="PANTHER" id="PTHR43378">
    <property type="entry name" value="UDP-3-O-ACYLGLUCOSAMINE N-ACYLTRANSFERASE"/>
    <property type="match status" value="1"/>
</dbReference>
<dbReference type="RefSeq" id="WP_013450431.1">
    <property type="nucleotide sequence ID" value="NC_014758.1"/>
</dbReference>
<dbReference type="CDD" id="cd03352">
    <property type="entry name" value="LbH_LpxD"/>
    <property type="match status" value="1"/>
</dbReference>
<proteinExistence type="inferred from homology"/>